<dbReference type="GO" id="GO:0004497">
    <property type="term" value="F:monooxygenase activity"/>
    <property type="evidence" value="ECO:0007669"/>
    <property type="project" value="UniProtKB-KW"/>
</dbReference>
<keyword evidence="6 10" id="KW-0560">Oxidoreductase</keyword>
<dbReference type="GO" id="GO:0016705">
    <property type="term" value="F:oxidoreductase activity, acting on paired donors, with incorporation or reduction of molecular oxygen"/>
    <property type="evidence" value="ECO:0007669"/>
    <property type="project" value="InterPro"/>
</dbReference>
<evidence type="ECO:0000256" key="10">
    <source>
        <dbReference type="RuleBase" id="RU000461"/>
    </source>
</evidence>
<evidence type="ECO:0000313" key="11">
    <source>
        <dbReference type="EMBL" id="KAK0469478.1"/>
    </source>
</evidence>
<comment type="cofactor">
    <cofactor evidence="1 9">
        <name>heme</name>
        <dbReference type="ChEBI" id="CHEBI:30413"/>
    </cofactor>
</comment>
<reference evidence="11" key="1">
    <citation type="submission" date="2023-06" db="EMBL/GenBank/DDBJ databases">
        <authorList>
            <consortium name="Lawrence Berkeley National Laboratory"/>
            <person name="Ahrendt S."/>
            <person name="Sahu N."/>
            <person name="Indic B."/>
            <person name="Wong-Bajracharya J."/>
            <person name="Merenyi Z."/>
            <person name="Ke H.-M."/>
            <person name="Monk M."/>
            <person name="Kocsube S."/>
            <person name="Drula E."/>
            <person name="Lipzen A."/>
            <person name="Balint B."/>
            <person name="Henrissat B."/>
            <person name="Andreopoulos B."/>
            <person name="Martin F.M."/>
            <person name="Harder C.B."/>
            <person name="Rigling D."/>
            <person name="Ford K.L."/>
            <person name="Foster G.D."/>
            <person name="Pangilinan J."/>
            <person name="Papanicolaou A."/>
            <person name="Barry K."/>
            <person name="LaButti K."/>
            <person name="Viragh M."/>
            <person name="Koriabine M."/>
            <person name="Yan M."/>
            <person name="Riley R."/>
            <person name="Champramary S."/>
            <person name="Plett K.L."/>
            <person name="Tsai I.J."/>
            <person name="Slot J."/>
            <person name="Sipos G."/>
            <person name="Plett J."/>
            <person name="Nagy L.G."/>
            <person name="Grigoriev I.V."/>
        </authorList>
    </citation>
    <scope>NUCLEOTIDE SEQUENCE</scope>
    <source>
        <strain evidence="11">CCBAS 213</strain>
    </source>
</reference>
<keyword evidence="5 9" id="KW-0479">Metal-binding</keyword>
<dbReference type="Pfam" id="PF00067">
    <property type="entry name" value="p450"/>
    <property type="match status" value="1"/>
</dbReference>
<keyword evidence="12" id="KW-1185">Reference proteome</keyword>
<evidence type="ECO:0000256" key="7">
    <source>
        <dbReference type="ARBA" id="ARBA00023004"/>
    </source>
</evidence>
<dbReference type="PANTHER" id="PTHR46300:SF7">
    <property type="entry name" value="P450, PUTATIVE (EUROFUNG)-RELATED"/>
    <property type="match status" value="1"/>
</dbReference>
<dbReference type="CDD" id="cd11065">
    <property type="entry name" value="CYP64-like"/>
    <property type="match status" value="1"/>
</dbReference>
<dbReference type="Gene3D" id="1.10.630.10">
    <property type="entry name" value="Cytochrome P450"/>
    <property type="match status" value="1"/>
</dbReference>
<evidence type="ECO:0000256" key="6">
    <source>
        <dbReference type="ARBA" id="ARBA00023002"/>
    </source>
</evidence>
<accession>A0AA39NQ45</accession>
<dbReference type="RefSeq" id="XP_060339271.1">
    <property type="nucleotide sequence ID" value="XM_060475090.1"/>
</dbReference>
<evidence type="ECO:0000313" key="12">
    <source>
        <dbReference type="Proteomes" id="UP001175211"/>
    </source>
</evidence>
<name>A0AA39NQ45_ARMTA</name>
<organism evidence="11 12">
    <name type="scientific">Armillaria tabescens</name>
    <name type="common">Ringless honey mushroom</name>
    <name type="synonym">Agaricus tabescens</name>
    <dbReference type="NCBI Taxonomy" id="1929756"/>
    <lineage>
        <taxon>Eukaryota</taxon>
        <taxon>Fungi</taxon>
        <taxon>Dikarya</taxon>
        <taxon>Basidiomycota</taxon>
        <taxon>Agaricomycotina</taxon>
        <taxon>Agaricomycetes</taxon>
        <taxon>Agaricomycetidae</taxon>
        <taxon>Agaricales</taxon>
        <taxon>Marasmiineae</taxon>
        <taxon>Physalacriaceae</taxon>
        <taxon>Desarmillaria</taxon>
    </lineage>
</organism>
<evidence type="ECO:0000256" key="8">
    <source>
        <dbReference type="ARBA" id="ARBA00023033"/>
    </source>
</evidence>
<sequence length="489" mass="54874">MYMVPLSLPFPPGPKGLPFIGNLCDIPAEYPWITYAQWTATYGDVLYLNTPGNPTIILNSAQVATELLEKRSALYSDRPDMQMLRLSGWDFALSIMRYSDRWRVHRRMFHQYFQARTLPSFYPVQMKATFVLLRQLLDSEDGVSHHIRHYAGSIIMKTVYDYDVEPDEDRFVQLADQGVISAHISGTEGTFLVDYFPVLKVLPKWFPGARFKNLAPSMIEEPFRYVSESPVSDDSVPRRLILIPYSNLEKVKQNGADVEVIKNVAAMAFAVSTILSVILAILLYPEVQVKAQAELDAIVGQSRLPHFDDRHKLPYINATLSEALRWNPVFPLGLAHRSVKDDVYKGYYIPGGATVIANVWAILHDEKDYPNPLVFDPERFIKREGKKLPPDPTAAFGFGRRICAGRYFASNTSWIAIASILSTLSISKAVGDNGRIVEPINTFTSDFLSHPLPFKCVFKARSAQAHALIVSEVGSADIRDDAIGISTVA</sequence>
<proteinExistence type="inferred from homology"/>
<dbReference type="Proteomes" id="UP001175211">
    <property type="component" value="Unassembled WGS sequence"/>
</dbReference>
<gene>
    <name evidence="11" type="ORF">EV420DRAFT_1616092</name>
</gene>
<comment type="pathway">
    <text evidence="2">Secondary metabolite biosynthesis.</text>
</comment>
<keyword evidence="4 9" id="KW-0349">Heme</keyword>
<comment type="similarity">
    <text evidence="3 10">Belongs to the cytochrome P450 family.</text>
</comment>
<dbReference type="PRINTS" id="PR00463">
    <property type="entry name" value="EP450I"/>
</dbReference>
<keyword evidence="8 10" id="KW-0503">Monooxygenase</keyword>
<evidence type="ECO:0000256" key="5">
    <source>
        <dbReference type="ARBA" id="ARBA00022723"/>
    </source>
</evidence>
<dbReference type="GeneID" id="85358638"/>
<dbReference type="SUPFAM" id="SSF48264">
    <property type="entry name" value="Cytochrome P450"/>
    <property type="match status" value="1"/>
</dbReference>
<evidence type="ECO:0000256" key="2">
    <source>
        <dbReference type="ARBA" id="ARBA00005179"/>
    </source>
</evidence>
<evidence type="ECO:0000256" key="9">
    <source>
        <dbReference type="PIRSR" id="PIRSR602401-1"/>
    </source>
</evidence>
<protein>
    <submittedName>
        <fullName evidence="11">Cytochrome P450</fullName>
    </submittedName>
</protein>
<evidence type="ECO:0000256" key="1">
    <source>
        <dbReference type="ARBA" id="ARBA00001971"/>
    </source>
</evidence>
<dbReference type="EMBL" id="JAUEPS010000001">
    <property type="protein sequence ID" value="KAK0469478.1"/>
    <property type="molecule type" value="Genomic_DNA"/>
</dbReference>
<evidence type="ECO:0000256" key="4">
    <source>
        <dbReference type="ARBA" id="ARBA00022617"/>
    </source>
</evidence>
<dbReference type="InterPro" id="IPR036396">
    <property type="entry name" value="Cyt_P450_sf"/>
</dbReference>
<dbReference type="InterPro" id="IPR001128">
    <property type="entry name" value="Cyt_P450"/>
</dbReference>
<evidence type="ECO:0000256" key="3">
    <source>
        <dbReference type="ARBA" id="ARBA00010617"/>
    </source>
</evidence>
<dbReference type="InterPro" id="IPR002401">
    <property type="entry name" value="Cyt_P450_E_grp-I"/>
</dbReference>
<dbReference type="PANTHER" id="PTHR46300">
    <property type="entry name" value="P450, PUTATIVE (EUROFUNG)-RELATED-RELATED"/>
    <property type="match status" value="1"/>
</dbReference>
<dbReference type="AlphaFoldDB" id="A0AA39NQ45"/>
<feature type="binding site" description="axial binding residue" evidence="9">
    <location>
        <position position="403"/>
    </location>
    <ligand>
        <name>heme</name>
        <dbReference type="ChEBI" id="CHEBI:30413"/>
    </ligand>
    <ligandPart>
        <name>Fe</name>
        <dbReference type="ChEBI" id="CHEBI:18248"/>
    </ligandPart>
</feature>
<dbReference type="InterPro" id="IPR017972">
    <property type="entry name" value="Cyt_P450_CS"/>
</dbReference>
<dbReference type="InterPro" id="IPR050364">
    <property type="entry name" value="Cytochrome_P450_fung"/>
</dbReference>
<dbReference type="GO" id="GO:0020037">
    <property type="term" value="F:heme binding"/>
    <property type="evidence" value="ECO:0007669"/>
    <property type="project" value="InterPro"/>
</dbReference>
<dbReference type="GO" id="GO:0005506">
    <property type="term" value="F:iron ion binding"/>
    <property type="evidence" value="ECO:0007669"/>
    <property type="project" value="InterPro"/>
</dbReference>
<keyword evidence="7 9" id="KW-0408">Iron</keyword>
<comment type="caution">
    <text evidence="11">The sequence shown here is derived from an EMBL/GenBank/DDBJ whole genome shotgun (WGS) entry which is preliminary data.</text>
</comment>
<dbReference type="PROSITE" id="PS00086">
    <property type="entry name" value="CYTOCHROME_P450"/>
    <property type="match status" value="1"/>
</dbReference>